<dbReference type="KEGG" id="daq:DAQ1742_02542"/>
<keyword evidence="2" id="KW-1185">Reference proteome</keyword>
<dbReference type="Proteomes" id="UP000294820">
    <property type="component" value="Chromosome 1"/>
</dbReference>
<accession>A0A375ABJ0</accession>
<dbReference type="EMBL" id="LT615367">
    <property type="protein sequence ID" value="SLM63420.1"/>
    <property type="molecule type" value="Genomic_DNA"/>
</dbReference>
<evidence type="ECO:0000313" key="2">
    <source>
        <dbReference type="Proteomes" id="UP000294820"/>
    </source>
</evidence>
<reference evidence="1 2" key="1">
    <citation type="submission" date="2016-09" db="EMBL/GenBank/DDBJ databases">
        <authorList>
            <person name="Reverchon S."/>
            <person name="Nasser W."/>
            <person name="Leonard S."/>
            <person name="Brochier C."/>
            <person name="Duprey A."/>
        </authorList>
    </citation>
    <scope>NUCLEOTIDE SEQUENCE [LARGE SCALE GENOMIC DNA]</scope>
    <source>
        <strain evidence="1 2">174/2</strain>
    </source>
</reference>
<evidence type="ECO:0000313" key="1">
    <source>
        <dbReference type="EMBL" id="SLM63420.1"/>
    </source>
</evidence>
<name>A0A375ABJ0_9GAMM</name>
<organism evidence="1 2">
    <name type="scientific">Dickeya aquatica</name>
    <dbReference type="NCBI Taxonomy" id="1401087"/>
    <lineage>
        <taxon>Bacteria</taxon>
        <taxon>Pseudomonadati</taxon>
        <taxon>Pseudomonadota</taxon>
        <taxon>Gammaproteobacteria</taxon>
        <taxon>Enterobacterales</taxon>
        <taxon>Pectobacteriaceae</taxon>
        <taxon>Dickeya</taxon>
    </lineage>
</organism>
<proteinExistence type="predicted"/>
<sequence length="43" mass="4611">MYAAISSVLCPCCGYAVPSRLVLGCPHRQVLAPYQPFLLTLTG</sequence>
<protein>
    <submittedName>
        <fullName evidence="1">Uncharacterized protein</fullName>
    </submittedName>
</protein>
<dbReference type="AlphaFoldDB" id="A0A375ABJ0"/>
<gene>
    <name evidence="1" type="ORF">DAQ1742_02542</name>
</gene>